<dbReference type="Pfam" id="PF03358">
    <property type="entry name" value="FMN_red"/>
    <property type="match status" value="1"/>
</dbReference>
<dbReference type="RefSeq" id="WP_224461173.1">
    <property type="nucleotide sequence ID" value="NZ_JAIQZE010000007.1"/>
</dbReference>
<gene>
    <name evidence="2" type="ORF">LB452_07795</name>
</gene>
<dbReference type="EMBL" id="JAIQZE010000007">
    <property type="protein sequence ID" value="MBZ9778822.1"/>
    <property type="molecule type" value="Genomic_DNA"/>
</dbReference>
<sequence length="174" mass="19367">MSKIIAFTGSNSKTSINDKLLKYALSFLKKEVNYIDLKPLNIPIYSELIENTEGIPDDIKTLKSKIEDANALIVAVNEHNGTMSAFFKNITDWLSRTDSEYLKGKSILLLSSSPGEGGAQSSLEYTTNNFHKFGGQVVHQFSLPLFSENFGENGLAPKYKAHLESLIKNFENDL</sequence>
<organism evidence="2 3">
    <name type="scientific">Psychroflexus longus</name>
    <dbReference type="NCBI Taxonomy" id="2873596"/>
    <lineage>
        <taxon>Bacteria</taxon>
        <taxon>Pseudomonadati</taxon>
        <taxon>Bacteroidota</taxon>
        <taxon>Flavobacteriia</taxon>
        <taxon>Flavobacteriales</taxon>
        <taxon>Flavobacteriaceae</taxon>
        <taxon>Psychroflexus</taxon>
    </lineage>
</organism>
<proteinExistence type="predicted"/>
<dbReference type="Proteomes" id="UP001199314">
    <property type="component" value="Unassembled WGS sequence"/>
</dbReference>
<reference evidence="3" key="1">
    <citation type="submission" date="2023-07" db="EMBL/GenBank/DDBJ databases">
        <title>Novel species isolated from saline lakes on Tibetan Plateau.</title>
        <authorList>
            <person name="Lu H."/>
        </authorList>
    </citation>
    <scope>NUCLEOTIDE SEQUENCE [LARGE SCALE GENOMIC DNA]</scope>
    <source>
        <strain evidence="3">CAK8W</strain>
    </source>
</reference>
<dbReference type="SUPFAM" id="SSF52218">
    <property type="entry name" value="Flavoproteins"/>
    <property type="match status" value="1"/>
</dbReference>
<dbReference type="PANTHER" id="PTHR30543:SF21">
    <property type="entry name" value="NAD(P)H-DEPENDENT FMN REDUCTASE LOT6"/>
    <property type="match status" value="1"/>
</dbReference>
<dbReference type="PANTHER" id="PTHR30543">
    <property type="entry name" value="CHROMATE REDUCTASE"/>
    <property type="match status" value="1"/>
</dbReference>
<dbReference type="InterPro" id="IPR050712">
    <property type="entry name" value="NAD(P)H-dep_reductase"/>
</dbReference>
<comment type="caution">
    <text evidence="2">The sequence shown here is derived from an EMBL/GenBank/DDBJ whole genome shotgun (WGS) entry which is preliminary data.</text>
</comment>
<feature type="domain" description="NADPH-dependent FMN reductase-like" evidence="1">
    <location>
        <begin position="3"/>
        <end position="140"/>
    </location>
</feature>
<dbReference type="InterPro" id="IPR005025">
    <property type="entry name" value="FMN_Rdtase-like_dom"/>
</dbReference>
<protein>
    <submittedName>
        <fullName evidence="2">NAD(P)H-dependent oxidoreductase</fullName>
    </submittedName>
</protein>
<evidence type="ECO:0000259" key="1">
    <source>
        <dbReference type="Pfam" id="PF03358"/>
    </source>
</evidence>
<keyword evidence="3" id="KW-1185">Reference proteome</keyword>
<evidence type="ECO:0000313" key="3">
    <source>
        <dbReference type="Proteomes" id="UP001199314"/>
    </source>
</evidence>
<accession>A0ABS7XIM8</accession>
<evidence type="ECO:0000313" key="2">
    <source>
        <dbReference type="EMBL" id="MBZ9778822.1"/>
    </source>
</evidence>
<dbReference type="InterPro" id="IPR029039">
    <property type="entry name" value="Flavoprotein-like_sf"/>
</dbReference>
<name>A0ABS7XIM8_9FLAO</name>
<dbReference type="Gene3D" id="3.40.50.360">
    <property type="match status" value="1"/>
</dbReference>